<dbReference type="InterPro" id="IPR027417">
    <property type="entry name" value="P-loop_NTPase"/>
</dbReference>
<organism evidence="5 6">
    <name type="scientific">Rhynchospora pubera</name>
    <dbReference type="NCBI Taxonomy" id="906938"/>
    <lineage>
        <taxon>Eukaryota</taxon>
        <taxon>Viridiplantae</taxon>
        <taxon>Streptophyta</taxon>
        <taxon>Embryophyta</taxon>
        <taxon>Tracheophyta</taxon>
        <taxon>Spermatophyta</taxon>
        <taxon>Magnoliopsida</taxon>
        <taxon>Liliopsida</taxon>
        <taxon>Poales</taxon>
        <taxon>Cyperaceae</taxon>
        <taxon>Cyperoideae</taxon>
        <taxon>Rhynchosporeae</taxon>
        <taxon>Rhynchospora</taxon>
    </lineage>
</organism>
<dbReference type="GO" id="GO:0098542">
    <property type="term" value="P:defense response to other organism"/>
    <property type="evidence" value="ECO:0007669"/>
    <property type="project" value="TreeGrafter"/>
</dbReference>
<dbReference type="Pfam" id="PF00931">
    <property type="entry name" value="NB-ARC"/>
    <property type="match status" value="1"/>
</dbReference>
<reference evidence="5" key="1">
    <citation type="submission" date="2022-08" db="EMBL/GenBank/DDBJ databases">
        <authorList>
            <person name="Marques A."/>
        </authorList>
    </citation>
    <scope>NUCLEOTIDE SEQUENCE</scope>
    <source>
        <strain evidence="5">RhyPub2mFocal</strain>
        <tissue evidence="5">Leaves</tissue>
    </source>
</reference>
<dbReference type="InterPro" id="IPR036388">
    <property type="entry name" value="WH-like_DNA-bd_sf"/>
</dbReference>
<feature type="domain" description="Disease resistance protein winged helix" evidence="4">
    <location>
        <begin position="215"/>
        <end position="280"/>
    </location>
</feature>
<dbReference type="Gene3D" id="3.80.10.10">
    <property type="entry name" value="Ribonuclease Inhibitor"/>
    <property type="match status" value="1"/>
</dbReference>
<sequence>MIFLFSQFFDVMAWVYVSPKFDIIRITKEISEFVVENHRNGFDGISKIQEMLQKELVGKTMFLVLDDVWNVQQNEWEMLFLPLRAAKLVRVLVTSRNDAVAQAPHIVSPHRLQVLPEHECLKLLYNCAFGVEGMTAKEWSLDIGRQIIKKCGGLPLAVKCIGRVLYCNKDQYSWWEILSSELWESDELDPIFCALKVSYYHLHPKLRESLLFCSLFPKGSQLRKISIIYMWMAHGFLQPKKGKRAEDVGEEYLVELQMRYFIVPCTKNSFRLHNVIHDLVRSLSMDKIHTIMDEQSSHIPDKIQHLYIRRGNNICQSFRPDKRLRTLFNAALRPHGSFVDLNDISLVRVLGLIGSNVLALAHSPLKHLRYLGITEFNDKMLPESICLLCHLQTLEITHCYHLRYLPTNIANLVNLRYPCGN</sequence>
<evidence type="ECO:0000259" key="4">
    <source>
        <dbReference type="Pfam" id="PF23559"/>
    </source>
</evidence>
<accession>A0AAV8BQ07</accession>
<dbReference type="InterPro" id="IPR044974">
    <property type="entry name" value="Disease_R_plants"/>
</dbReference>
<dbReference type="SUPFAM" id="SSF52540">
    <property type="entry name" value="P-loop containing nucleoside triphosphate hydrolases"/>
    <property type="match status" value="1"/>
</dbReference>
<evidence type="ECO:0000256" key="1">
    <source>
        <dbReference type="ARBA" id="ARBA00022737"/>
    </source>
</evidence>
<proteinExistence type="predicted"/>
<protein>
    <submittedName>
        <fullName evidence="5">Disease resistance protein (CC-NBS-LRR class) family</fullName>
    </submittedName>
</protein>
<dbReference type="InterPro" id="IPR042197">
    <property type="entry name" value="Apaf_helical"/>
</dbReference>
<keyword evidence="6" id="KW-1185">Reference proteome</keyword>
<dbReference type="Proteomes" id="UP001140206">
    <property type="component" value="Chromosome 5"/>
</dbReference>
<dbReference type="PANTHER" id="PTHR23155:SF1194">
    <property type="entry name" value="OS01G0520600 PROTEIN"/>
    <property type="match status" value="1"/>
</dbReference>
<dbReference type="Gene3D" id="1.10.10.10">
    <property type="entry name" value="Winged helix-like DNA-binding domain superfamily/Winged helix DNA-binding domain"/>
    <property type="match status" value="1"/>
</dbReference>
<keyword evidence="1" id="KW-0677">Repeat</keyword>
<keyword evidence="2" id="KW-0611">Plant defense</keyword>
<dbReference type="InterPro" id="IPR002182">
    <property type="entry name" value="NB-ARC"/>
</dbReference>
<gene>
    <name evidence="5" type="ORF">LUZ62_079670</name>
</gene>
<evidence type="ECO:0000256" key="2">
    <source>
        <dbReference type="ARBA" id="ARBA00022821"/>
    </source>
</evidence>
<dbReference type="InterPro" id="IPR032675">
    <property type="entry name" value="LRR_dom_sf"/>
</dbReference>
<dbReference type="Gene3D" id="3.40.50.300">
    <property type="entry name" value="P-loop containing nucleotide triphosphate hydrolases"/>
    <property type="match status" value="1"/>
</dbReference>
<dbReference type="SUPFAM" id="SSF52058">
    <property type="entry name" value="L domain-like"/>
    <property type="match status" value="1"/>
</dbReference>
<evidence type="ECO:0000313" key="6">
    <source>
        <dbReference type="Proteomes" id="UP001140206"/>
    </source>
</evidence>
<dbReference type="PRINTS" id="PR00364">
    <property type="entry name" value="DISEASERSIST"/>
</dbReference>
<name>A0AAV8BQ07_9POAL</name>
<evidence type="ECO:0000313" key="5">
    <source>
        <dbReference type="EMBL" id="KAJ4745265.1"/>
    </source>
</evidence>
<dbReference type="Gene3D" id="1.10.8.430">
    <property type="entry name" value="Helical domain of apoptotic protease-activating factors"/>
    <property type="match status" value="1"/>
</dbReference>
<dbReference type="GO" id="GO:0043531">
    <property type="term" value="F:ADP binding"/>
    <property type="evidence" value="ECO:0007669"/>
    <property type="project" value="InterPro"/>
</dbReference>
<evidence type="ECO:0000259" key="3">
    <source>
        <dbReference type="Pfam" id="PF00931"/>
    </source>
</evidence>
<dbReference type="PANTHER" id="PTHR23155">
    <property type="entry name" value="DISEASE RESISTANCE PROTEIN RP"/>
    <property type="match status" value="1"/>
</dbReference>
<dbReference type="InterPro" id="IPR058922">
    <property type="entry name" value="WHD_DRP"/>
</dbReference>
<dbReference type="AlphaFoldDB" id="A0AAV8BQ07"/>
<dbReference type="Pfam" id="PF23559">
    <property type="entry name" value="WHD_DRP"/>
    <property type="match status" value="1"/>
</dbReference>
<dbReference type="EMBL" id="JAMFTS010000005">
    <property type="protein sequence ID" value="KAJ4745265.1"/>
    <property type="molecule type" value="Genomic_DNA"/>
</dbReference>
<comment type="caution">
    <text evidence="5">The sequence shown here is derived from an EMBL/GenBank/DDBJ whole genome shotgun (WGS) entry which is preliminary data.</text>
</comment>
<feature type="domain" description="NB-ARC" evidence="3">
    <location>
        <begin position="8"/>
        <end position="129"/>
    </location>
</feature>